<feature type="compositionally biased region" description="Polar residues" evidence="1">
    <location>
        <begin position="182"/>
        <end position="205"/>
    </location>
</feature>
<name>A0A0H2RCH5_9AGAM</name>
<feature type="region of interest" description="Disordered" evidence="1">
    <location>
        <begin position="545"/>
        <end position="570"/>
    </location>
</feature>
<evidence type="ECO:0000313" key="3">
    <source>
        <dbReference type="Proteomes" id="UP000053477"/>
    </source>
</evidence>
<feature type="compositionally biased region" description="Low complexity" evidence="1">
    <location>
        <begin position="141"/>
        <end position="167"/>
    </location>
</feature>
<feature type="region of interest" description="Disordered" evidence="1">
    <location>
        <begin position="338"/>
        <end position="452"/>
    </location>
</feature>
<dbReference type="OrthoDB" id="3255922at2759"/>
<feature type="compositionally biased region" description="Low complexity" evidence="1">
    <location>
        <begin position="554"/>
        <end position="566"/>
    </location>
</feature>
<dbReference type="EMBL" id="KQ086063">
    <property type="protein sequence ID" value="KLO09212.1"/>
    <property type="molecule type" value="Genomic_DNA"/>
</dbReference>
<organism evidence="2 3">
    <name type="scientific">Schizopora paradoxa</name>
    <dbReference type="NCBI Taxonomy" id="27342"/>
    <lineage>
        <taxon>Eukaryota</taxon>
        <taxon>Fungi</taxon>
        <taxon>Dikarya</taxon>
        <taxon>Basidiomycota</taxon>
        <taxon>Agaricomycotina</taxon>
        <taxon>Agaricomycetes</taxon>
        <taxon>Hymenochaetales</taxon>
        <taxon>Schizoporaceae</taxon>
        <taxon>Schizopora</taxon>
    </lineage>
</organism>
<feature type="compositionally biased region" description="Basic and acidic residues" evidence="1">
    <location>
        <begin position="427"/>
        <end position="436"/>
    </location>
</feature>
<keyword evidence="3" id="KW-1185">Reference proteome</keyword>
<gene>
    <name evidence="2" type="ORF">SCHPADRAFT_577217</name>
</gene>
<reference evidence="2 3" key="1">
    <citation type="submission" date="2015-04" db="EMBL/GenBank/DDBJ databases">
        <title>Complete genome sequence of Schizopora paradoxa KUC8140, a cosmopolitan wood degrader in East Asia.</title>
        <authorList>
            <consortium name="DOE Joint Genome Institute"/>
            <person name="Min B."/>
            <person name="Park H."/>
            <person name="Jang Y."/>
            <person name="Kim J.-J."/>
            <person name="Kim K.H."/>
            <person name="Pangilinan J."/>
            <person name="Lipzen A."/>
            <person name="Riley R."/>
            <person name="Grigoriev I.V."/>
            <person name="Spatafora J.W."/>
            <person name="Choi I.-G."/>
        </authorList>
    </citation>
    <scope>NUCLEOTIDE SEQUENCE [LARGE SCALE GENOMIC DNA]</scope>
    <source>
        <strain evidence="2 3">KUC8140</strain>
    </source>
</reference>
<dbReference type="InParanoid" id="A0A0H2RCH5"/>
<proteinExistence type="predicted"/>
<feature type="compositionally biased region" description="Basic and acidic residues" evidence="1">
    <location>
        <begin position="342"/>
        <end position="357"/>
    </location>
</feature>
<evidence type="ECO:0000313" key="2">
    <source>
        <dbReference type="EMBL" id="KLO09212.1"/>
    </source>
</evidence>
<dbReference type="AlphaFoldDB" id="A0A0H2RCH5"/>
<evidence type="ECO:0000256" key="1">
    <source>
        <dbReference type="SAM" id="MobiDB-lite"/>
    </source>
</evidence>
<sequence length="585" mass="63688">MLSTLSWPSVPLHLGRKAHIKAQQDFLPQMPRTVTVHAQSLGSAASQTFAYTISTSYSYDKSRPSQLQNAQNSVRNSMVHPVPPAAPKPPHATLSANLVAEHTAHALKSEMNNPTFKIYANMKVPNTFIYERSEDARSDTLTSYSSASSDSFASSSTASSTSTISQSNFPPRAIKAAPPPSGQGQPRSNLSQARPISSIGNPTTTLREERRVSVIDAPPSARPDSVVRSVPESAIGFPTGSARDGYSSDSAVMNLGGPRDRTSARPGSSLSAREVTPPRIDEQRLDGPRARRLSGAAFAPPPAIRERYSPDNALGRSESVRSAVPVAHVPATIALRNAPSVDRTHVSPPLDRERLRESPPMLHEQPRHRRLSNASVHVPTMTHPVDRPPLSRGSTGSSMNRERTSPTSPYGPEDIVRGHLRHSPPAEPKHYHERSPDNSGRSFADHRGCPPPSNIIITNGAEMIQPSRSVRFSENLICPSPIPLSKRRKGWFNKRGDQLMTNEGHFCAPEQPFPPDLDEYPDFGVGWMNEEGIRIDMHHRLIPKGPLRPALKRTSTSSSGGSSNSSLRPESRALYLSSHIGAIDE</sequence>
<accession>A0A0H2RCH5</accession>
<dbReference type="Proteomes" id="UP000053477">
    <property type="component" value="Unassembled WGS sequence"/>
</dbReference>
<feature type="region of interest" description="Disordered" evidence="1">
    <location>
        <begin position="141"/>
        <end position="279"/>
    </location>
</feature>
<dbReference type="STRING" id="27342.A0A0H2RCH5"/>
<protein>
    <submittedName>
        <fullName evidence="2">Uncharacterized protein</fullName>
    </submittedName>
</protein>